<organism evidence="1 2">
    <name type="scientific">Phyllostomus discolor</name>
    <name type="common">pale spear-nosed bat</name>
    <dbReference type="NCBI Taxonomy" id="89673"/>
    <lineage>
        <taxon>Eukaryota</taxon>
        <taxon>Metazoa</taxon>
        <taxon>Chordata</taxon>
        <taxon>Craniata</taxon>
        <taxon>Vertebrata</taxon>
        <taxon>Euteleostomi</taxon>
        <taxon>Mammalia</taxon>
        <taxon>Eutheria</taxon>
        <taxon>Laurasiatheria</taxon>
        <taxon>Chiroptera</taxon>
        <taxon>Yangochiroptera</taxon>
        <taxon>Phyllostomidae</taxon>
        <taxon>Phyllostominae</taxon>
        <taxon>Phyllostomus</taxon>
    </lineage>
</organism>
<protein>
    <submittedName>
        <fullName evidence="1">Uncharacterized protein</fullName>
    </submittedName>
</protein>
<comment type="caution">
    <text evidence="1">The sequence shown here is derived from an EMBL/GenBank/DDBJ whole genome shotgun (WGS) entry which is preliminary data.</text>
</comment>
<reference evidence="1 2" key="1">
    <citation type="journal article" date="2020" name="Nature">
        <title>Six reference-quality genomes reveal evolution of bat adaptations.</title>
        <authorList>
            <person name="Jebb D."/>
            <person name="Huang Z."/>
            <person name="Pippel M."/>
            <person name="Hughes G.M."/>
            <person name="Lavrichenko K."/>
            <person name="Devanna P."/>
            <person name="Winkler S."/>
            <person name="Jermiin L.S."/>
            <person name="Skirmuntt E.C."/>
            <person name="Katzourakis A."/>
            <person name="Burkitt-Gray L."/>
            <person name="Ray D.A."/>
            <person name="Sullivan K.A.M."/>
            <person name="Roscito J.G."/>
            <person name="Kirilenko B.M."/>
            <person name="Davalos L.M."/>
            <person name="Corthals A.P."/>
            <person name="Power M.L."/>
            <person name="Jones G."/>
            <person name="Ransome R.D."/>
            <person name="Dechmann D.K.N."/>
            <person name="Locatelli A.G."/>
            <person name="Puechmaille S.J."/>
            <person name="Fedrigo O."/>
            <person name="Jarvis E.D."/>
            <person name="Hiller M."/>
            <person name="Vernes S.C."/>
            <person name="Myers E.W."/>
            <person name="Teeling E.C."/>
        </authorList>
    </citation>
    <scope>NUCLEOTIDE SEQUENCE [LARGE SCALE GENOMIC DNA]</scope>
    <source>
        <strain evidence="1">Bat1K_MPI-CBG_1</strain>
    </source>
</reference>
<name>A0A834A3X9_9CHIR</name>
<dbReference type="EMBL" id="JABVXQ010000006">
    <property type="protein sequence ID" value="KAF6104102.1"/>
    <property type="molecule type" value="Genomic_DNA"/>
</dbReference>
<dbReference type="Proteomes" id="UP000664940">
    <property type="component" value="Unassembled WGS sequence"/>
</dbReference>
<proteinExistence type="predicted"/>
<gene>
    <name evidence="1" type="ORF">HJG60_011149</name>
</gene>
<dbReference type="AlphaFoldDB" id="A0A834A3X9"/>
<evidence type="ECO:0000313" key="1">
    <source>
        <dbReference type="EMBL" id="KAF6104102.1"/>
    </source>
</evidence>
<evidence type="ECO:0000313" key="2">
    <source>
        <dbReference type="Proteomes" id="UP000664940"/>
    </source>
</evidence>
<accession>A0A834A3X9</accession>
<sequence length="130" mass="14401">MTSETIRKIRSQILLKGVEISIVLTWNKAFWHSRVIGQISGNSFLPLKCREFIICLKIFKKGIKCINSLPVQKRRQTISSGGTRTHVSAEEPSIAPSSCAPAQVVPVLVLSRLIGRCLPLQKFSLCMAVP</sequence>